<gene>
    <name evidence="1" type="ORF">ECRASSUSDP1_LOCUS17473</name>
</gene>
<evidence type="ECO:0000313" key="2">
    <source>
        <dbReference type="Proteomes" id="UP001295684"/>
    </source>
</evidence>
<dbReference type="AlphaFoldDB" id="A0AAD1XP13"/>
<organism evidence="1 2">
    <name type="scientific">Euplotes crassus</name>
    <dbReference type="NCBI Taxonomy" id="5936"/>
    <lineage>
        <taxon>Eukaryota</taxon>
        <taxon>Sar</taxon>
        <taxon>Alveolata</taxon>
        <taxon>Ciliophora</taxon>
        <taxon>Intramacronucleata</taxon>
        <taxon>Spirotrichea</taxon>
        <taxon>Hypotrichia</taxon>
        <taxon>Euplotida</taxon>
        <taxon>Euplotidae</taxon>
        <taxon>Moneuplotes</taxon>
    </lineage>
</organism>
<keyword evidence="2" id="KW-1185">Reference proteome</keyword>
<accession>A0AAD1XP13</accession>
<reference evidence="1" key="1">
    <citation type="submission" date="2023-07" db="EMBL/GenBank/DDBJ databases">
        <authorList>
            <consortium name="AG Swart"/>
            <person name="Singh M."/>
            <person name="Singh A."/>
            <person name="Seah K."/>
            <person name="Emmerich C."/>
        </authorList>
    </citation>
    <scope>NUCLEOTIDE SEQUENCE</scope>
    <source>
        <strain evidence="1">DP1</strain>
    </source>
</reference>
<comment type="caution">
    <text evidence="1">The sequence shown here is derived from an EMBL/GenBank/DDBJ whole genome shotgun (WGS) entry which is preliminary data.</text>
</comment>
<dbReference type="Proteomes" id="UP001295684">
    <property type="component" value="Unassembled WGS sequence"/>
</dbReference>
<proteinExistence type="predicted"/>
<protein>
    <submittedName>
        <fullName evidence="1">Uncharacterized protein</fullName>
    </submittedName>
</protein>
<evidence type="ECO:0000313" key="1">
    <source>
        <dbReference type="EMBL" id="CAI2376104.1"/>
    </source>
</evidence>
<sequence length="286" mass="32913">MLLNCRTLKLSQVKPTKMISFKGKSTDSDFVMFKRGLTQKLKPNSKKVYISDDSDSLDKPRKIFSPEMLHKLNQEIIAKQKMRENKVVKKSSSFLSTSRSGTAPSLSYIKKGLKESPSVGRYSPRDINKKIAPTYSFTRKKRDTHLFLFTTRAGANNLFNKNIDYENFEKLLSSKHAMERKYYRTTLKEANMLKAQIPTVSRKRRILTARGRKKHNPKIKFDIKRPKTGLRKLRPKSCSKLSLTKSKSQNCLTNKKSSNTSNPIFITATNLSKCESKKIRTTDFDL</sequence>
<dbReference type="EMBL" id="CAMPGE010017638">
    <property type="protein sequence ID" value="CAI2376104.1"/>
    <property type="molecule type" value="Genomic_DNA"/>
</dbReference>
<name>A0AAD1XP13_EUPCR</name>